<sequence length="93" mass="9956">MTTIAGAAVSLAAAFGSELRTEESKGSYSLSSSTSFARPLMDMAVVQQRLKIDARRGAVRINGLAQLLHLPKSGSGSKRMQGLDSIGFSWHWC</sequence>
<proteinExistence type="predicted"/>
<protein>
    <submittedName>
        <fullName evidence="1">Uncharacterized protein</fullName>
    </submittedName>
</protein>
<name>A0ABP0UTX4_9BRYO</name>
<keyword evidence="2" id="KW-1185">Reference proteome</keyword>
<organism evidence="1 2">
    <name type="scientific">Sphagnum troendelagicum</name>
    <dbReference type="NCBI Taxonomy" id="128251"/>
    <lineage>
        <taxon>Eukaryota</taxon>
        <taxon>Viridiplantae</taxon>
        <taxon>Streptophyta</taxon>
        <taxon>Embryophyta</taxon>
        <taxon>Bryophyta</taxon>
        <taxon>Sphagnophytina</taxon>
        <taxon>Sphagnopsida</taxon>
        <taxon>Sphagnales</taxon>
        <taxon>Sphagnaceae</taxon>
        <taxon>Sphagnum</taxon>
    </lineage>
</organism>
<reference evidence="1" key="1">
    <citation type="submission" date="2024-02" db="EMBL/GenBank/DDBJ databases">
        <authorList>
            <consortium name="ELIXIR-Norway"/>
            <consortium name="Elixir Norway"/>
        </authorList>
    </citation>
    <scope>NUCLEOTIDE SEQUENCE</scope>
</reference>
<evidence type="ECO:0000313" key="1">
    <source>
        <dbReference type="EMBL" id="CAK9229920.1"/>
    </source>
</evidence>
<gene>
    <name evidence="1" type="ORF">CSSPTR1EN2_LOCUS19974</name>
</gene>
<dbReference type="Proteomes" id="UP001497512">
    <property type="component" value="Chromosome 6"/>
</dbReference>
<dbReference type="EMBL" id="OZ019898">
    <property type="protein sequence ID" value="CAK9229920.1"/>
    <property type="molecule type" value="Genomic_DNA"/>
</dbReference>
<accession>A0ABP0UTX4</accession>
<evidence type="ECO:0000313" key="2">
    <source>
        <dbReference type="Proteomes" id="UP001497512"/>
    </source>
</evidence>